<organism evidence="9 10">
    <name type="scientific">Streptomyces thinghirensis</name>
    <dbReference type="NCBI Taxonomy" id="551547"/>
    <lineage>
        <taxon>Bacteria</taxon>
        <taxon>Bacillati</taxon>
        <taxon>Actinomycetota</taxon>
        <taxon>Actinomycetes</taxon>
        <taxon>Kitasatosporales</taxon>
        <taxon>Streptomycetaceae</taxon>
        <taxon>Streptomyces</taxon>
    </lineage>
</organism>
<evidence type="ECO:0000313" key="10">
    <source>
        <dbReference type="Proteomes" id="UP001499878"/>
    </source>
</evidence>
<feature type="domain" description="ABC3 transporter permease C-terminal" evidence="8">
    <location>
        <begin position="259"/>
        <end position="374"/>
    </location>
</feature>
<gene>
    <name evidence="9" type="ORF">GCM10023323_10100</name>
</gene>
<keyword evidence="5 7" id="KW-0472">Membrane</keyword>
<evidence type="ECO:0000256" key="4">
    <source>
        <dbReference type="ARBA" id="ARBA00022989"/>
    </source>
</evidence>
<sequence length="381" mass="39305">MRQLQSPGPLFGSALQSIRTKSGRTALSCLSLVLGVLSIVIVEVASSTAAQVVLQPAELQQGRSNTWEVSAPATPQSMQAASSVMRQWPGDAALLVTDQSVVVHASATGQHIQVNAYTGSLRAIRPFPVLHGKWPADRPTLTPALAVNQAASALGGLRIQPTPGSQPLPVHVSAVVDDGSSTPQVWIPLQQLRSRAGAEAEATIHVIARLDGEHAASTQSRLNSAADAFGLKTNGEAQRVDTVDDLAATLDTMRTTFLIVGGVTLLVGVIGILNIGLATLSERSEEFALRRSLGATRVDVAVLVLAESMMIGLLGATAASGVGWALYKTAVPIFADGVEPDAFPLQACIVGLAAGASAGLLGGAIPALRASRLPIAVVMRA</sequence>
<comment type="caution">
    <text evidence="9">The sequence shown here is derived from an EMBL/GenBank/DDBJ whole genome shotgun (WGS) entry which is preliminary data.</text>
</comment>
<dbReference type="InterPro" id="IPR050250">
    <property type="entry name" value="Macrolide_Exporter_MacB"/>
</dbReference>
<evidence type="ECO:0000259" key="8">
    <source>
        <dbReference type="Pfam" id="PF02687"/>
    </source>
</evidence>
<dbReference type="InterPro" id="IPR003838">
    <property type="entry name" value="ABC3_permease_C"/>
</dbReference>
<name>A0ABP9SW05_9ACTN</name>
<comment type="subcellular location">
    <subcellularLocation>
        <location evidence="1">Cell membrane</location>
        <topology evidence="1">Multi-pass membrane protein</topology>
    </subcellularLocation>
</comment>
<feature type="transmembrane region" description="Helical" evidence="7">
    <location>
        <begin position="300"/>
        <end position="323"/>
    </location>
</feature>
<proteinExistence type="inferred from homology"/>
<keyword evidence="4 7" id="KW-1133">Transmembrane helix</keyword>
<comment type="similarity">
    <text evidence="6">Belongs to the ABC-4 integral membrane protein family.</text>
</comment>
<dbReference type="Proteomes" id="UP001499878">
    <property type="component" value="Unassembled WGS sequence"/>
</dbReference>
<dbReference type="EMBL" id="BAABJR010000002">
    <property type="protein sequence ID" value="GAA5204918.1"/>
    <property type="molecule type" value="Genomic_DNA"/>
</dbReference>
<evidence type="ECO:0000256" key="5">
    <source>
        <dbReference type="ARBA" id="ARBA00023136"/>
    </source>
</evidence>
<dbReference type="PANTHER" id="PTHR30572:SF4">
    <property type="entry name" value="ABC TRANSPORTER PERMEASE YTRF"/>
    <property type="match status" value="1"/>
</dbReference>
<evidence type="ECO:0000256" key="7">
    <source>
        <dbReference type="SAM" id="Phobius"/>
    </source>
</evidence>
<accession>A0ABP9SW05</accession>
<dbReference type="PANTHER" id="PTHR30572">
    <property type="entry name" value="MEMBRANE COMPONENT OF TRANSPORTER-RELATED"/>
    <property type="match status" value="1"/>
</dbReference>
<protein>
    <submittedName>
        <fullName evidence="9">ABC transporter permease</fullName>
    </submittedName>
</protein>
<keyword evidence="3 7" id="KW-0812">Transmembrane</keyword>
<keyword evidence="2" id="KW-1003">Cell membrane</keyword>
<feature type="transmembrane region" description="Helical" evidence="7">
    <location>
        <begin position="343"/>
        <end position="365"/>
    </location>
</feature>
<evidence type="ECO:0000256" key="3">
    <source>
        <dbReference type="ARBA" id="ARBA00022692"/>
    </source>
</evidence>
<keyword evidence="10" id="KW-1185">Reference proteome</keyword>
<dbReference type="Pfam" id="PF02687">
    <property type="entry name" value="FtsX"/>
    <property type="match status" value="1"/>
</dbReference>
<evidence type="ECO:0000256" key="2">
    <source>
        <dbReference type="ARBA" id="ARBA00022475"/>
    </source>
</evidence>
<evidence type="ECO:0000256" key="6">
    <source>
        <dbReference type="ARBA" id="ARBA00038076"/>
    </source>
</evidence>
<reference evidence="10" key="1">
    <citation type="journal article" date="2019" name="Int. J. Syst. Evol. Microbiol.">
        <title>The Global Catalogue of Microorganisms (GCM) 10K type strain sequencing project: providing services to taxonomists for standard genome sequencing and annotation.</title>
        <authorList>
            <consortium name="The Broad Institute Genomics Platform"/>
            <consortium name="The Broad Institute Genome Sequencing Center for Infectious Disease"/>
            <person name="Wu L."/>
            <person name="Ma J."/>
        </authorList>
    </citation>
    <scope>NUCLEOTIDE SEQUENCE [LARGE SCALE GENOMIC DNA]</scope>
    <source>
        <strain evidence="10">JCM 18306</strain>
    </source>
</reference>
<feature type="transmembrane region" description="Helical" evidence="7">
    <location>
        <begin position="257"/>
        <end position="280"/>
    </location>
</feature>
<evidence type="ECO:0000256" key="1">
    <source>
        <dbReference type="ARBA" id="ARBA00004651"/>
    </source>
</evidence>
<evidence type="ECO:0000313" key="9">
    <source>
        <dbReference type="EMBL" id="GAA5204918.1"/>
    </source>
</evidence>